<dbReference type="AlphaFoldDB" id="A0AAV5N6R7"/>
<comment type="caution">
    <text evidence="1">The sequence shown here is derived from an EMBL/GenBank/DDBJ whole genome shotgun (WGS) entry which is preliminary data.</text>
</comment>
<evidence type="ECO:0000313" key="2">
    <source>
        <dbReference type="Proteomes" id="UP001058124"/>
    </source>
</evidence>
<dbReference type="Proteomes" id="UP001058124">
    <property type="component" value="Unassembled WGS sequence"/>
</dbReference>
<name>A0AAV5N6R7_9GAMM</name>
<proteinExistence type="predicted"/>
<accession>A0AAV5N6R7</accession>
<evidence type="ECO:0000313" key="1">
    <source>
        <dbReference type="EMBL" id="GKX56446.1"/>
    </source>
</evidence>
<reference evidence="1" key="1">
    <citation type="submission" date="2022-06" db="EMBL/GenBank/DDBJ databases">
        <title>Draft genome sequences of Leminorella grimontii str. JCM5902.</title>
        <authorList>
            <person name="Wakabayashi Y."/>
            <person name="Kojima K."/>
        </authorList>
    </citation>
    <scope>NUCLEOTIDE SEQUENCE</scope>
    <source>
        <strain evidence="1">JCM 5902</strain>
    </source>
</reference>
<dbReference type="EMBL" id="BRLH01000006">
    <property type="protein sequence ID" value="GKX56446.1"/>
    <property type="molecule type" value="Genomic_DNA"/>
</dbReference>
<sequence>MPTLSRFWEKNLVVTWGRKIIEKSTTKIDLFLRRYDDLFYIKENGIDKLDAVPSNALRTRRRAFWKSISRR</sequence>
<organism evidence="1 2">
    <name type="scientific">Leminorella grimontii</name>
    <dbReference type="NCBI Taxonomy" id="82981"/>
    <lineage>
        <taxon>Bacteria</taxon>
        <taxon>Pseudomonadati</taxon>
        <taxon>Pseudomonadota</taxon>
        <taxon>Gammaproteobacteria</taxon>
        <taxon>Enterobacterales</taxon>
        <taxon>Budviciaceae</taxon>
        <taxon>Leminorella</taxon>
    </lineage>
</organism>
<protein>
    <submittedName>
        <fullName evidence="1">Uncharacterized protein</fullName>
    </submittedName>
</protein>
<gene>
    <name evidence="1" type="ORF">SOASR030_25580</name>
</gene>
<keyword evidence="2" id="KW-1185">Reference proteome</keyword>